<feature type="transmembrane region" description="Helical" evidence="1">
    <location>
        <begin position="44"/>
        <end position="65"/>
    </location>
</feature>
<name>A0A8C6HYS0_MUSSI</name>
<dbReference type="Proteomes" id="UP000694415">
    <property type="component" value="Unplaced"/>
</dbReference>
<accession>A0A8C6HYS0</accession>
<proteinExistence type="predicted"/>
<organism evidence="2 3">
    <name type="scientific">Mus spicilegus</name>
    <name type="common">Mound-building mouse</name>
    <dbReference type="NCBI Taxonomy" id="10103"/>
    <lineage>
        <taxon>Eukaryota</taxon>
        <taxon>Metazoa</taxon>
        <taxon>Chordata</taxon>
        <taxon>Craniata</taxon>
        <taxon>Vertebrata</taxon>
        <taxon>Euteleostomi</taxon>
        <taxon>Mammalia</taxon>
        <taxon>Eutheria</taxon>
        <taxon>Euarchontoglires</taxon>
        <taxon>Glires</taxon>
        <taxon>Rodentia</taxon>
        <taxon>Myomorpha</taxon>
        <taxon>Muroidea</taxon>
        <taxon>Muridae</taxon>
        <taxon>Murinae</taxon>
        <taxon>Mus</taxon>
        <taxon>Mus</taxon>
    </lineage>
</organism>
<evidence type="ECO:0000313" key="2">
    <source>
        <dbReference type="Ensembl" id="ENSMSIP00000028237.1"/>
    </source>
</evidence>
<sequence>MLQWRRQARAEVKVQVKREVKDFQPYAKGEIWRKRKESYGSERWKMMFMGLICLGVWYNSFWAWIGGVSGHLEGEGCILSFCIRSGNQGILLEHGKKEFGDRVNPLLSSSSGADMSHGGVYKQHHFPCSGSSFR</sequence>
<evidence type="ECO:0000313" key="3">
    <source>
        <dbReference type="Proteomes" id="UP000694415"/>
    </source>
</evidence>
<keyword evidence="1" id="KW-0812">Transmembrane</keyword>
<reference evidence="2" key="2">
    <citation type="submission" date="2025-09" db="UniProtKB">
        <authorList>
            <consortium name="Ensembl"/>
        </authorList>
    </citation>
    <scope>IDENTIFICATION</scope>
</reference>
<evidence type="ECO:0000256" key="1">
    <source>
        <dbReference type="SAM" id="Phobius"/>
    </source>
</evidence>
<dbReference type="AlphaFoldDB" id="A0A8C6HYS0"/>
<dbReference type="Ensembl" id="ENSMSIT00000035607.1">
    <property type="protein sequence ID" value="ENSMSIP00000028237.1"/>
    <property type="gene ID" value="ENSMSIG00000023767.1"/>
</dbReference>
<reference evidence="2" key="1">
    <citation type="submission" date="2025-08" db="UniProtKB">
        <authorList>
            <consortium name="Ensembl"/>
        </authorList>
    </citation>
    <scope>IDENTIFICATION</scope>
</reference>
<keyword evidence="1" id="KW-1133">Transmembrane helix</keyword>
<protein>
    <submittedName>
        <fullName evidence="2">Uncharacterized protein</fullName>
    </submittedName>
</protein>
<keyword evidence="3" id="KW-1185">Reference proteome</keyword>
<keyword evidence="1" id="KW-0472">Membrane</keyword>